<evidence type="ECO:0000256" key="6">
    <source>
        <dbReference type="SAM" id="MobiDB-lite"/>
    </source>
</evidence>
<dbReference type="FunFam" id="3.30.160.60:FF:000125">
    <property type="entry name" value="Putative zinc finger protein 143"/>
    <property type="match status" value="1"/>
</dbReference>
<evidence type="ECO:0000256" key="1">
    <source>
        <dbReference type="ARBA" id="ARBA00022723"/>
    </source>
</evidence>
<dbReference type="FunFam" id="3.30.160.60:FF:000925">
    <property type="entry name" value="Zinc finger protein 668"/>
    <property type="match status" value="1"/>
</dbReference>
<dbReference type="PROSITE" id="PS50157">
    <property type="entry name" value="ZINC_FINGER_C2H2_2"/>
    <property type="match status" value="4"/>
</dbReference>
<feature type="domain" description="C2H2-type" evidence="7">
    <location>
        <begin position="242"/>
        <end position="269"/>
    </location>
</feature>
<dbReference type="GO" id="GO:0008270">
    <property type="term" value="F:zinc ion binding"/>
    <property type="evidence" value="ECO:0007669"/>
    <property type="project" value="UniProtKB-KW"/>
</dbReference>
<evidence type="ECO:0000256" key="4">
    <source>
        <dbReference type="ARBA" id="ARBA00022833"/>
    </source>
</evidence>
<dbReference type="Pfam" id="PF00096">
    <property type="entry name" value="zf-C2H2"/>
    <property type="match status" value="4"/>
</dbReference>
<dbReference type="Gene3D" id="3.30.160.60">
    <property type="entry name" value="Classic Zinc Finger"/>
    <property type="match status" value="4"/>
</dbReference>
<dbReference type="PROSITE" id="PS00028">
    <property type="entry name" value="ZINC_FINGER_C2H2_1"/>
    <property type="match status" value="4"/>
</dbReference>
<name>A0AAN7YR37_9PEZI</name>
<organism evidence="8 9">
    <name type="scientific">Meristemomyces frigidus</name>
    <dbReference type="NCBI Taxonomy" id="1508187"/>
    <lineage>
        <taxon>Eukaryota</taxon>
        <taxon>Fungi</taxon>
        <taxon>Dikarya</taxon>
        <taxon>Ascomycota</taxon>
        <taxon>Pezizomycotina</taxon>
        <taxon>Dothideomycetes</taxon>
        <taxon>Dothideomycetidae</taxon>
        <taxon>Mycosphaerellales</taxon>
        <taxon>Teratosphaeriaceae</taxon>
        <taxon>Meristemomyces</taxon>
    </lineage>
</organism>
<keyword evidence="4" id="KW-0862">Zinc</keyword>
<dbReference type="GO" id="GO:0000978">
    <property type="term" value="F:RNA polymerase II cis-regulatory region sequence-specific DNA binding"/>
    <property type="evidence" value="ECO:0007669"/>
    <property type="project" value="TreeGrafter"/>
</dbReference>
<feature type="region of interest" description="Disordered" evidence="6">
    <location>
        <begin position="519"/>
        <end position="572"/>
    </location>
</feature>
<feature type="region of interest" description="Disordered" evidence="6">
    <location>
        <begin position="392"/>
        <end position="479"/>
    </location>
</feature>
<dbReference type="GO" id="GO:0005667">
    <property type="term" value="C:transcription regulator complex"/>
    <property type="evidence" value="ECO:0007669"/>
    <property type="project" value="TreeGrafter"/>
</dbReference>
<feature type="domain" description="C2H2-type" evidence="7">
    <location>
        <begin position="212"/>
        <end position="241"/>
    </location>
</feature>
<dbReference type="InterPro" id="IPR013087">
    <property type="entry name" value="Znf_C2H2_type"/>
</dbReference>
<evidence type="ECO:0000256" key="3">
    <source>
        <dbReference type="ARBA" id="ARBA00022771"/>
    </source>
</evidence>
<dbReference type="PANTHER" id="PTHR14003:SF20">
    <property type="entry name" value="FINGER DOMAIN PROTEIN, PUTATIVE (AFU_ORTHOLOGUE AFUA_4G10380)-RELATED"/>
    <property type="match status" value="1"/>
</dbReference>
<dbReference type="SMART" id="SM00355">
    <property type="entry name" value="ZnF_C2H2"/>
    <property type="match status" value="4"/>
</dbReference>
<feature type="region of interest" description="Disordered" evidence="6">
    <location>
        <begin position="311"/>
        <end position="359"/>
    </location>
</feature>
<dbReference type="SUPFAM" id="SSF57667">
    <property type="entry name" value="beta-beta-alpha zinc fingers"/>
    <property type="match status" value="2"/>
</dbReference>
<feature type="compositionally biased region" description="Basic and acidic residues" evidence="6">
    <location>
        <begin position="519"/>
        <end position="533"/>
    </location>
</feature>
<evidence type="ECO:0000256" key="2">
    <source>
        <dbReference type="ARBA" id="ARBA00022737"/>
    </source>
</evidence>
<dbReference type="AlphaFoldDB" id="A0AAN7YR37"/>
<sequence length="572" mass="62765">MALPSFNDLLFASQRKRRDSFVDQMDLTTMLNTNRSASALGLRNMQYEVAMPMNMQHDMSNGHYGGQQNLYVPTNNSRIKSENGSERAMSPHASEQSSRYSSQTPNQNNMAYLANQLNGIPRYPSPSMQQQTSIPMIHTYHPNAGADQSYPQQAQMGAVQTPMQQDQTAGDGSRASGSGLPKAFACSTCSKGFARRSDLARHERIHSGVRPHVCEHPGCGKQFIQRSALTVHTRVHTGEKPHMCERCGKPFSDSSSLARHRRIHSGKRPYKCPYADCQKTFTRRTTLTRHQNHHTGTIEESEAATAAALATRVSMNSGRSRGSDEESDYADGKSPMPHQPDRPSSVAPAVSMSNVPGMSRQSSDLYLQAMSGQGLASGMPVAAQFQQHLRNEMHGSPRPQSPAQYTLPPNTSAQRPSLTSQPSSGYNPPQILEPPTTNGHQNGSGNNSPHMSHSMGWQSPHNGMATSQHNDYAYPDPNTQYGQPSAAMYYQQPVQRPHSTGPIDYQQLRGAEIGHEKLVNPELDNWHAEDSMTRVETTPGTDKDKSVDESDESDSSEHEPAEAAQAALENGS</sequence>
<reference evidence="8" key="1">
    <citation type="submission" date="2023-08" db="EMBL/GenBank/DDBJ databases">
        <title>Black Yeasts Isolated from many extreme environments.</title>
        <authorList>
            <person name="Coleine C."/>
            <person name="Stajich J.E."/>
            <person name="Selbmann L."/>
        </authorList>
    </citation>
    <scope>NUCLEOTIDE SEQUENCE</scope>
    <source>
        <strain evidence="8">CCFEE 5401</strain>
    </source>
</reference>
<feature type="compositionally biased region" description="Polar residues" evidence="6">
    <location>
        <begin position="435"/>
        <end position="470"/>
    </location>
</feature>
<feature type="compositionally biased region" description="Polar residues" evidence="6">
    <location>
        <begin position="401"/>
        <end position="427"/>
    </location>
</feature>
<feature type="compositionally biased region" description="Polar residues" evidence="6">
    <location>
        <begin position="93"/>
        <end position="105"/>
    </location>
</feature>
<protein>
    <recommendedName>
        <fullName evidence="7">C2H2-type domain-containing protein</fullName>
    </recommendedName>
</protein>
<keyword evidence="3 5" id="KW-0863">Zinc-finger</keyword>
<feature type="region of interest" description="Disordered" evidence="6">
    <location>
        <begin position="75"/>
        <end position="105"/>
    </location>
</feature>
<evidence type="ECO:0000313" key="9">
    <source>
        <dbReference type="Proteomes" id="UP001310890"/>
    </source>
</evidence>
<dbReference type="PANTHER" id="PTHR14003">
    <property type="entry name" value="TRANSCRIPTIONAL REPRESSOR PROTEIN YY"/>
    <property type="match status" value="1"/>
</dbReference>
<feature type="domain" description="C2H2-type" evidence="7">
    <location>
        <begin position="184"/>
        <end position="211"/>
    </location>
</feature>
<proteinExistence type="predicted"/>
<gene>
    <name evidence="8" type="ORF">LTR62_005223</name>
</gene>
<keyword evidence="1" id="KW-0479">Metal-binding</keyword>
<dbReference type="Proteomes" id="UP001310890">
    <property type="component" value="Unassembled WGS sequence"/>
</dbReference>
<dbReference type="EMBL" id="JAVRRL010000040">
    <property type="protein sequence ID" value="KAK5111382.1"/>
    <property type="molecule type" value="Genomic_DNA"/>
</dbReference>
<evidence type="ECO:0000313" key="8">
    <source>
        <dbReference type="EMBL" id="KAK5111382.1"/>
    </source>
</evidence>
<evidence type="ECO:0000259" key="7">
    <source>
        <dbReference type="PROSITE" id="PS50157"/>
    </source>
</evidence>
<dbReference type="GO" id="GO:0000785">
    <property type="term" value="C:chromatin"/>
    <property type="evidence" value="ECO:0007669"/>
    <property type="project" value="TreeGrafter"/>
</dbReference>
<dbReference type="FunFam" id="3.30.160.60:FF:000690">
    <property type="entry name" value="Zinc finger protein 354C"/>
    <property type="match status" value="1"/>
</dbReference>
<dbReference type="InterPro" id="IPR036236">
    <property type="entry name" value="Znf_C2H2_sf"/>
</dbReference>
<accession>A0AAN7YR37</accession>
<comment type="caution">
    <text evidence="8">The sequence shown here is derived from an EMBL/GenBank/DDBJ whole genome shotgun (WGS) entry which is preliminary data.</text>
</comment>
<feature type="domain" description="C2H2-type" evidence="7">
    <location>
        <begin position="270"/>
        <end position="299"/>
    </location>
</feature>
<keyword evidence="2" id="KW-0677">Repeat</keyword>
<evidence type="ECO:0000256" key="5">
    <source>
        <dbReference type="PROSITE-ProRule" id="PRU00042"/>
    </source>
</evidence>
<dbReference type="GO" id="GO:0000981">
    <property type="term" value="F:DNA-binding transcription factor activity, RNA polymerase II-specific"/>
    <property type="evidence" value="ECO:0007669"/>
    <property type="project" value="UniProtKB-ARBA"/>
</dbReference>